<evidence type="ECO:0000256" key="2">
    <source>
        <dbReference type="ARBA" id="ARBA00006665"/>
    </source>
</evidence>
<evidence type="ECO:0000256" key="4">
    <source>
        <dbReference type="ARBA" id="ARBA00022692"/>
    </source>
</evidence>
<organism evidence="8 9">
    <name type="scientific">Trichuris trichiura</name>
    <name type="common">Whipworm</name>
    <name type="synonym">Trichocephalus trichiurus</name>
    <dbReference type="NCBI Taxonomy" id="36087"/>
    <lineage>
        <taxon>Eukaryota</taxon>
        <taxon>Metazoa</taxon>
        <taxon>Ecdysozoa</taxon>
        <taxon>Nematoda</taxon>
        <taxon>Enoplea</taxon>
        <taxon>Dorylaimia</taxon>
        <taxon>Trichinellida</taxon>
        <taxon>Trichuridae</taxon>
        <taxon>Trichuris</taxon>
    </lineage>
</organism>
<evidence type="ECO:0000256" key="5">
    <source>
        <dbReference type="ARBA" id="ARBA00022989"/>
    </source>
</evidence>
<evidence type="ECO:0000256" key="7">
    <source>
        <dbReference type="SAM" id="Phobius"/>
    </source>
</evidence>
<dbReference type="PANTHER" id="PTHR10383">
    <property type="entry name" value="SERINE INCORPORATOR"/>
    <property type="match status" value="1"/>
</dbReference>
<keyword evidence="5 7" id="KW-1133">Transmembrane helix</keyword>
<feature type="transmembrane region" description="Helical" evidence="7">
    <location>
        <begin position="143"/>
        <end position="161"/>
    </location>
</feature>
<feature type="transmembrane region" description="Helical" evidence="7">
    <location>
        <begin position="209"/>
        <end position="236"/>
    </location>
</feature>
<dbReference type="GO" id="GO:0008250">
    <property type="term" value="C:oligosaccharyltransferase complex"/>
    <property type="evidence" value="ECO:0007669"/>
    <property type="project" value="InterPro"/>
</dbReference>
<feature type="transmembrane region" description="Helical" evidence="7">
    <location>
        <begin position="90"/>
        <end position="109"/>
    </location>
</feature>
<dbReference type="Pfam" id="PF03348">
    <property type="entry name" value="Serinc"/>
    <property type="match status" value="1"/>
</dbReference>
<sequence length="533" mass="59036">MGAALGVLGAGSCAAQLACCFGSAACSLCCSACPSSVTTRLMYSVMLILGTVVSCLMLVPSIQQRLAESNWFCKKLLNFECDRATGYQSVYRMCFAMAAFFFILMILMLRVRSSKDPRAKVQNGLDSLSLFGMVQWSRCSFWFFKYFALIALAVGAFYIPYGDFSIAWLYIGMCGAFIFIVLQLILLVDFAHSLAEKFIEKYEETERRIWMAALIFFAVLSYATAIAIVVLLYIYFGSDPTCNLNRTFISINLILCIAVSVVAVLPSVQRYQPKSGLFQAGFISAYIMFLTWSAMSNEPDPVCNPSLISIFFPSNSTVTPAPSSSNYAGVSSESMIGMVIWLFIVLYTCLRTSTASAAEKMALKSGNTLINEGPNGENAAADGARVWDNESEGVTYNYSFFHFIFFLASLYVMMSLTNWYRPDEADLFRLNSNMASVWVKIASSWVCAALLAMDITVEQMSRYTAPINPVVYPALSVTLLLIGLFFTAWFFVYEVTGNKFTRNLLKEMILALVASAFVGVGSLFLLLWVGIYV</sequence>
<protein>
    <submittedName>
        <fullName evidence="8">UPF0197 and Serinc domain containing protein</fullName>
    </submittedName>
</protein>
<gene>
    <name evidence="8" type="ORF">TTRE_0000606101</name>
</gene>
<dbReference type="Pfam" id="PF05251">
    <property type="entry name" value="Ost5"/>
    <property type="match status" value="1"/>
</dbReference>
<dbReference type="EMBL" id="HG806209">
    <property type="protein sequence ID" value="CDW57766.1"/>
    <property type="molecule type" value="Genomic_DNA"/>
</dbReference>
<feature type="transmembrane region" description="Helical" evidence="7">
    <location>
        <begin position="508"/>
        <end position="531"/>
    </location>
</feature>
<feature type="transmembrane region" description="Helical" evidence="7">
    <location>
        <begin position="6"/>
        <end position="29"/>
    </location>
</feature>
<dbReference type="InterPro" id="IPR007915">
    <property type="entry name" value="TMEM258/Ost5"/>
</dbReference>
<reference evidence="8" key="1">
    <citation type="submission" date="2014-01" db="EMBL/GenBank/DDBJ databases">
        <authorList>
            <person name="Aslett M."/>
        </authorList>
    </citation>
    <scope>NUCLEOTIDE SEQUENCE</scope>
</reference>
<dbReference type="Proteomes" id="UP000030665">
    <property type="component" value="Unassembled WGS sequence"/>
</dbReference>
<keyword evidence="9" id="KW-1185">Reference proteome</keyword>
<dbReference type="AlphaFoldDB" id="A0A077ZBL9"/>
<accession>A0A077ZBL9</accession>
<evidence type="ECO:0000256" key="6">
    <source>
        <dbReference type="ARBA" id="ARBA00023136"/>
    </source>
</evidence>
<feature type="transmembrane region" description="Helical" evidence="7">
    <location>
        <begin position="469"/>
        <end position="492"/>
    </location>
</feature>
<evidence type="ECO:0000313" key="9">
    <source>
        <dbReference type="Proteomes" id="UP000030665"/>
    </source>
</evidence>
<keyword evidence="4 7" id="KW-0812">Transmembrane</keyword>
<comment type="subcellular location">
    <subcellularLocation>
        <location evidence="1">Membrane</location>
        <topology evidence="1">Multi-pass membrane protein</topology>
    </subcellularLocation>
</comment>
<evidence type="ECO:0000313" key="8">
    <source>
        <dbReference type="EMBL" id="CDW57766.1"/>
    </source>
</evidence>
<dbReference type="PANTHER" id="PTHR10383:SF9">
    <property type="entry name" value="SERINE INCORPORATOR, ISOFORM F"/>
    <property type="match status" value="1"/>
</dbReference>
<name>A0A077ZBL9_TRITR</name>
<feature type="transmembrane region" description="Helical" evidence="7">
    <location>
        <begin position="167"/>
        <end position="188"/>
    </location>
</feature>
<evidence type="ECO:0000256" key="3">
    <source>
        <dbReference type="ARBA" id="ARBA00009825"/>
    </source>
</evidence>
<feature type="transmembrane region" description="Helical" evidence="7">
    <location>
        <begin position="437"/>
        <end position="457"/>
    </location>
</feature>
<keyword evidence="6 7" id="KW-0472">Membrane</keyword>
<reference evidence="8" key="2">
    <citation type="submission" date="2014-03" db="EMBL/GenBank/DDBJ databases">
        <title>The whipworm genome and dual-species transcriptomics of an intimate host-pathogen interaction.</title>
        <authorList>
            <person name="Foth B.J."/>
            <person name="Tsai I.J."/>
            <person name="Reid A.J."/>
            <person name="Bancroft A.J."/>
            <person name="Nichol S."/>
            <person name="Tracey A."/>
            <person name="Holroyd N."/>
            <person name="Cotton J.A."/>
            <person name="Stanley E.J."/>
            <person name="Zarowiecki M."/>
            <person name="Liu J.Z."/>
            <person name="Huckvale T."/>
            <person name="Cooper P.J."/>
            <person name="Grencis R.K."/>
            <person name="Berriman M."/>
        </authorList>
    </citation>
    <scope>NUCLEOTIDE SEQUENCE [LARGE SCALE GENOMIC DNA]</scope>
</reference>
<feature type="transmembrane region" description="Helical" evidence="7">
    <location>
        <begin position="395"/>
        <end position="417"/>
    </location>
</feature>
<comment type="similarity">
    <text evidence="3">Belongs to the OST5 family.</text>
</comment>
<evidence type="ECO:0000256" key="1">
    <source>
        <dbReference type="ARBA" id="ARBA00004141"/>
    </source>
</evidence>
<feature type="transmembrane region" description="Helical" evidence="7">
    <location>
        <begin position="327"/>
        <end position="350"/>
    </location>
</feature>
<feature type="transmembrane region" description="Helical" evidence="7">
    <location>
        <begin position="248"/>
        <end position="265"/>
    </location>
</feature>
<comment type="similarity">
    <text evidence="2">Belongs to the TDE1 family.</text>
</comment>
<dbReference type="InterPro" id="IPR005016">
    <property type="entry name" value="TDE1/TMS"/>
</dbReference>
<proteinExistence type="inferred from homology"/>
<dbReference type="OrthoDB" id="5963193at2759"/>
<feature type="transmembrane region" description="Helical" evidence="7">
    <location>
        <begin position="41"/>
        <end position="62"/>
    </location>
</feature>
<dbReference type="STRING" id="36087.A0A077ZBL9"/>
<feature type="transmembrane region" description="Helical" evidence="7">
    <location>
        <begin position="277"/>
        <end position="295"/>
    </location>
</feature>